<comment type="caution">
    <text evidence="1">The sequence shown here is derived from an EMBL/GenBank/DDBJ whole genome shotgun (WGS) entry which is preliminary data.</text>
</comment>
<keyword evidence="2" id="KW-1185">Reference proteome</keyword>
<sequence>MYPVALALAERAAAASTAETLKLSLTQAKGNPVPDILPLDIEFIQNPGYFLFNSIGGNSTAHKRMIGGPQNFVVMQPFKITVPKKGGSEEIYVRNVVLHNSKDKKTAEIIVGEAGDVTLYSV</sequence>
<gene>
    <name evidence="1" type="ORF">TWF694_000373</name>
</gene>
<name>A0AAV9XPA3_9PEZI</name>
<protein>
    <submittedName>
        <fullName evidence="1">Uncharacterized protein</fullName>
    </submittedName>
</protein>
<dbReference type="Proteomes" id="UP001365542">
    <property type="component" value="Unassembled WGS sequence"/>
</dbReference>
<organism evidence="1 2">
    <name type="scientific">Orbilia ellipsospora</name>
    <dbReference type="NCBI Taxonomy" id="2528407"/>
    <lineage>
        <taxon>Eukaryota</taxon>
        <taxon>Fungi</taxon>
        <taxon>Dikarya</taxon>
        <taxon>Ascomycota</taxon>
        <taxon>Pezizomycotina</taxon>
        <taxon>Orbiliomycetes</taxon>
        <taxon>Orbiliales</taxon>
        <taxon>Orbiliaceae</taxon>
        <taxon>Orbilia</taxon>
    </lineage>
</organism>
<evidence type="ECO:0000313" key="2">
    <source>
        <dbReference type="Proteomes" id="UP001365542"/>
    </source>
</evidence>
<accession>A0AAV9XPA3</accession>
<reference evidence="1 2" key="1">
    <citation type="submission" date="2019-10" db="EMBL/GenBank/DDBJ databases">
        <authorList>
            <person name="Palmer J.M."/>
        </authorList>
    </citation>
    <scope>NUCLEOTIDE SEQUENCE [LARGE SCALE GENOMIC DNA]</scope>
    <source>
        <strain evidence="1 2">TWF694</strain>
    </source>
</reference>
<dbReference type="EMBL" id="JAVHJO010000001">
    <property type="protein sequence ID" value="KAK6543630.1"/>
    <property type="molecule type" value="Genomic_DNA"/>
</dbReference>
<dbReference type="AlphaFoldDB" id="A0AAV9XPA3"/>
<proteinExistence type="predicted"/>
<evidence type="ECO:0000313" key="1">
    <source>
        <dbReference type="EMBL" id="KAK6543630.1"/>
    </source>
</evidence>